<name>A0AC34QBK1_9BILA</name>
<protein>
    <submittedName>
        <fullName evidence="2">Uncharacterized protein</fullName>
    </submittedName>
</protein>
<sequence>MGFFKRSGDKRPAPKWKKKDPTAAKKSKPDSDISSDEDEANLFNDAENAKVQEYSDEDFEDVQTAAYRQAKQLLEKVKGAEEQETDEEDNDAIAHRLIRDVQEKRGILFRRVAEKLTVDEDKPLIYRPHRFSPVAIAVSNDSKYIVSCGKDGNVVKYDLTEKKKVGTVSANSGENGHQGHIMAIAISPDSRYLVTGGVDTNIKVWKFDTLEFFKDLGNHRGP</sequence>
<accession>A0AC34QBK1</accession>
<dbReference type="Proteomes" id="UP000887576">
    <property type="component" value="Unplaced"/>
</dbReference>
<evidence type="ECO:0000313" key="2">
    <source>
        <dbReference type="WBParaSite" id="JU765_v2.g14983.t1"/>
    </source>
</evidence>
<evidence type="ECO:0000313" key="1">
    <source>
        <dbReference type="Proteomes" id="UP000887576"/>
    </source>
</evidence>
<reference evidence="2" key="1">
    <citation type="submission" date="2022-11" db="UniProtKB">
        <authorList>
            <consortium name="WormBaseParasite"/>
        </authorList>
    </citation>
    <scope>IDENTIFICATION</scope>
</reference>
<organism evidence="1 2">
    <name type="scientific">Panagrolaimus sp. JU765</name>
    <dbReference type="NCBI Taxonomy" id="591449"/>
    <lineage>
        <taxon>Eukaryota</taxon>
        <taxon>Metazoa</taxon>
        <taxon>Ecdysozoa</taxon>
        <taxon>Nematoda</taxon>
        <taxon>Chromadorea</taxon>
        <taxon>Rhabditida</taxon>
        <taxon>Tylenchina</taxon>
        <taxon>Panagrolaimomorpha</taxon>
        <taxon>Panagrolaimoidea</taxon>
        <taxon>Panagrolaimidae</taxon>
        <taxon>Panagrolaimus</taxon>
    </lineage>
</organism>
<dbReference type="WBParaSite" id="JU765_v2.g14983.t1">
    <property type="protein sequence ID" value="JU765_v2.g14983.t1"/>
    <property type="gene ID" value="JU765_v2.g14983"/>
</dbReference>
<proteinExistence type="predicted"/>